<evidence type="ECO:0000313" key="6">
    <source>
        <dbReference type="EMBL" id="SPC33322.1"/>
    </source>
</evidence>
<accession>A0A2K5ANV6</accession>
<keyword evidence="4 5" id="KW-0472">Membrane</keyword>
<dbReference type="GO" id="GO:0005576">
    <property type="term" value="C:extracellular region"/>
    <property type="evidence" value="ECO:0007669"/>
    <property type="project" value="TreeGrafter"/>
</dbReference>
<name>A0A2K5ANV6_9ARCH</name>
<dbReference type="KEGG" id="ncv:NCAV_0122"/>
<proteinExistence type="predicted"/>
<reference evidence="7" key="1">
    <citation type="submission" date="2018-01" db="EMBL/GenBank/DDBJ databases">
        <authorList>
            <person name="Kerou L M."/>
        </authorList>
    </citation>
    <scope>NUCLEOTIDE SEQUENCE [LARGE SCALE GENOMIC DNA]</scope>
    <source>
        <strain evidence="7">SCU2</strain>
    </source>
</reference>
<feature type="transmembrane region" description="Helical" evidence="5">
    <location>
        <begin position="253"/>
        <end position="273"/>
    </location>
</feature>
<evidence type="ECO:0000256" key="4">
    <source>
        <dbReference type="ARBA" id="ARBA00023136"/>
    </source>
</evidence>
<organism evidence="6 7">
    <name type="scientific">Candidatus Nitrosocaldus cavascurensis</name>
    <dbReference type="NCBI Taxonomy" id="2058097"/>
    <lineage>
        <taxon>Archaea</taxon>
        <taxon>Nitrososphaerota</taxon>
        <taxon>Nitrososphaeria</taxon>
        <taxon>Candidatus Nitrosocaldales</taxon>
        <taxon>Candidatus Nitrosocaldaceae</taxon>
        <taxon>Candidatus Nitrosocaldus</taxon>
    </lineage>
</organism>
<gene>
    <name evidence="6" type="ORF">NCAV_0122</name>
</gene>
<keyword evidence="1" id="KW-1003">Cell membrane</keyword>
<feature type="transmembrane region" description="Helical" evidence="5">
    <location>
        <begin position="121"/>
        <end position="139"/>
    </location>
</feature>
<sequence>MWSRAQDRPRRERDISSYIKLGLIVLISIIIFILVGSQSVAILLNIQEFGNLFTKPLYYSILSGLILASIALIRVDVKNRRSMVWWIVSLTLSYISSGELLKYQDFKLSRINFIVWQATKVVLLAPLFSNIMFGLTLAYMLDGNDIGLASVQNIFSLPFIVSPDPSIAEQLVIPMIPALTLFIPPILAVIGIRLVLYVGLHNIINVITQYIADVVERRPRYLFYIAVIEMIIGIGLFWSAFNMFFTYNIDYNTKYAIIGTILVGLAFIAFSIMDKRMSRVIILPSRSHIYIRVLTIVSIAVVIASIMAVNNSIADSRKIEWLGPYTAQQIAVNRYLAELDKVTEYSYDVKLFAVAPSRIQQYTLQHSDILSKIRIWDWDAGFAKLRPAIGLIPYVDFADSDIIRFNGNLYWSAAMTPKLPESIPIENRWFAEHFVYTHVPNGFLMLDAHNGNEVDSNNFFAQRRVYYGEGRLFKSTWAAFPVDRQVSDEVDNHFYSGSGGVTVNPPLTWLFEPNFMFSYPDKAIHLLRYRDIHDRVSLVYPYFQYRFGNEMVDVVPVTDGKNTYWLMPLIVRLDTANVPWSANNPLYRLVGYALIDTYNGTIDVIVRGDDFFTTMFVQQYADTDNIRMDVPQWLHNQLRYPVELFWWKTQMYNFYHVTDIPTFITAREFYEVPRGLEPYYIYAKPPNINEIEYIGLLSLELRGAAGRNLAGYLIVRNDYPNDGQLIFYKVPIGSSTQLLGPSAVQEALDRDPDFATLKTLLRNPRIGDNILYRIGEQDVYFIPVYTAGTGGVVAQIGKIAAVGAAFTGAYYVGLGNTPVEAFNAYLAKLAGLAQDQVGVDRSTKINNLLKVFEENGVVVVKPSSINIPLTFKEGEFSYSTQEEFEGVKSSVEGFIASQVKAYNLSRVISWEEQDNMNFGAVRVVDGVAELHYITVKIGN</sequence>
<dbReference type="AlphaFoldDB" id="A0A2K5ANV6"/>
<keyword evidence="2 5" id="KW-0812">Transmembrane</keyword>
<keyword evidence="7" id="KW-1185">Reference proteome</keyword>
<feature type="transmembrane region" description="Helical" evidence="5">
    <location>
        <begin position="221"/>
        <end position="241"/>
    </location>
</feature>
<keyword evidence="3 5" id="KW-1133">Transmembrane helix</keyword>
<dbReference type="PANTHER" id="PTHR39344">
    <property type="entry name" value="UPF0182 PROTEIN SLL1060"/>
    <property type="match status" value="1"/>
</dbReference>
<feature type="transmembrane region" description="Helical" evidence="5">
    <location>
        <begin position="56"/>
        <end position="75"/>
    </location>
</feature>
<dbReference type="RefSeq" id="WP_197706646.1">
    <property type="nucleotide sequence ID" value="NZ_LT981265.1"/>
</dbReference>
<evidence type="ECO:0000256" key="3">
    <source>
        <dbReference type="ARBA" id="ARBA00022989"/>
    </source>
</evidence>
<feature type="transmembrane region" description="Helical" evidence="5">
    <location>
        <begin position="289"/>
        <end position="309"/>
    </location>
</feature>
<evidence type="ECO:0000313" key="7">
    <source>
        <dbReference type="Proteomes" id="UP000236248"/>
    </source>
</evidence>
<dbReference type="GeneID" id="41594226"/>
<dbReference type="GO" id="GO:0016020">
    <property type="term" value="C:membrane"/>
    <property type="evidence" value="ECO:0007669"/>
    <property type="project" value="InterPro"/>
</dbReference>
<feature type="transmembrane region" description="Helical" evidence="5">
    <location>
        <begin position="21"/>
        <end position="44"/>
    </location>
</feature>
<feature type="transmembrane region" description="Helical" evidence="5">
    <location>
        <begin position="175"/>
        <end position="200"/>
    </location>
</feature>
<evidence type="ECO:0000256" key="1">
    <source>
        <dbReference type="ARBA" id="ARBA00022475"/>
    </source>
</evidence>
<protein>
    <submittedName>
        <fullName evidence="6">Uncharacterized protein</fullName>
    </submittedName>
</protein>
<evidence type="ECO:0000256" key="2">
    <source>
        <dbReference type="ARBA" id="ARBA00022692"/>
    </source>
</evidence>
<dbReference type="Pfam" id="PF03699">
    <property type="entry name" value="UPF0182"/>
    <property type="match status" value="1"/>
</dbReference>
<evidence type="ECO:0000256" key="5">
    <source>
        <dbReference type="SAM" id="Phobius"/>
    </source>
</evidence>
<dbReference type="Proteomes" id="UP000236248">
    <property type="component" value="Chromosome NCAV"/>
</dbReference>
<dbReference type="EMBL" id="LT981265">
    <property type="protein sequence ID" value="SPC33322.1"/>
    <property type="molecule type" value="Genomic_DNA"/>
</dbReference>
<dbReference type="InterPro" id="IPR005372">
    <property type="entry name" value="UPF0182"/>
</dbReference>
<dbReference type="PANTHER" id="PTHR39344:SF1">
    <property type="entry name" value="UPF0182 PROTEIN SLL1060"/>
    <property type="match status" value="1"/>
</dbReference>